<dbReference type="InterPro" id="IPR036286">
    <property type="entry name" value="LexA/Signal_pep-like_sf"/>
</dbReference>
<dbReference type="KEGG" id="micc:AUP74_02162"/>
<accession>A0A1C9W8U3</accession>
<dbReference type="GO" id="GO:0004252">
    <property type="term" value="F:serine-type endopeptidase activity"/>
    <property type="evidence" value="ECO:0007669"/>
    <property type="project" value="UniProtKB-EC"/>
</dbReference>
<protein>
    <submittedName>
        <fullName evidence="2">LexA repressor</fullName>
        <ecNumber evidence="2">3.4.21.88</ecNumber>
    </submittedName>
</protein>
<dbReference type="SUPFAM" id="SSF51306">
    <property type="entry name" value="LexA/Signal peptidase"/>
    <property type="match status" value="1"/>
</dbReference>
<gene>
    <name evidence="2" type="primary">lexA_1</name>
    <name evidence="2" type="ORF">AUP74_02162</name>
</gene>
<dbReference type="RefSeq" id="WP_069947563.1">
    <property type="nucleotide sequence ID" value="NZ_CP014143.1"/>
</dbReference>
<dbReference type="AlphaFoldDB" id="A0A1C9W8U3"/>
<evidence type="ECO:0000313" key="2">
    <source>
        <dbReference type="EMBL" id="AOS97578.1"/>
    </source>
</evidence>
<dbReference type="Proteomes" id="UP000095672">
    <property type="component" value="Chromosome"/>
</dbReference>
<dbReference type="CDD" id="cd06529">
    <property type="entry name" value="S24_LexA-like"/>
    <property type="match status" value="1"/>
</dbReference>
<dbReference type="PATRIC" id="fig|1769779.3.peg.2160"/>
<dbReference type="InterPro" id="IPR039418">
    <property type="entry name" value="LexA-like"/>
</dbReference>
<keyword evidence="2" id="KW-0378">Hydrolase</keyword>
<dbReference type="Gene3D" id="2.10.109.10">
    <property type="entry name" value="Umud Fragment, subunit A"/>
    <property type="match status" value="1"/>
</dbReference>
<organism evidence="2 3">
    <name type="scientific">Microbulbifer aggregans</name>
    <dbReference type="NCBI Taxonomy" id="1769779"/>
    <lineage>
        <taxon>Bacteria</taxon>
        <taxon>Pseudomonadati</taxon>
        <taxon>Pseudomonadota</taxon>
        <taxon>Gammaproteobacteria</taxon>
        <taxon>Cellvibrionales</taxon>
        <taxon>Microbulbiferaceae</taxon>
        <taxon>Microbulbifer</taxon>
    </lineage>
</organism>
<evidence type="ECO:0000259" key="1">
    <source>
        <dbReference type="Pfam" id="PF00717"/>
    </source>
</evidence>
<dbReference type="Pfam" id="PF00717">
    <property type="entry name" value="Peptidase_S24"/>
    <property type="match status" value="1"/>
</dbReference>
<dbReference type="InterPro" id="IPR050077">
    <property type="entry name" value="LexA_repressor"/>
</dbReference>
<dbReference type="OrthoDB" id="9787787at2"/>
<dbReference type="STRING" id="1769779.AUP74_02162"/>
<sequence length="217" mass="23679">MYTVVPVPLLPVTVSAGFPSPAAAYAAKPLVLDDWLWPGRASCQLVCGEDGSRCYLVLDQSLRPVAGDWLWGGDGQPLLQWPGVPDSRIADSAEAIVVAASIQLFRRRPDPGHQPPSIHDWLVRRPHATYLVRADGRSMIDHGIEHGSLLVVDRSSELHDGDIVIAGCTDGFLVKQYRTRPPRLVAGNAAYPDIVLERAPQYDLDGVVIASLTRYRG</sequence>
<keyword evidence="3" id="KW-1185">Reference proteome</keyword>
<name>A0A1C9W8U3_9GAMM</name>
<dbReference type="EMBL" id="CP014143">
    <property type="protein sequence ID" value="AOS97578.1"/>
    <property type="molecule type" value="Genomic_DNA"/>
</dbReference>
<dbReference type="PANTHER" id="PTHR33516:SF2">
    <property type="entry name" value="LEXA REPRESSOR-RELATED"/>
    <property type="match status" value="1"/>
</dbReference>
<dbReference type="InterPro" id="IPR015927">
    <property type="entry name" value="Peptidase_S24_S26A/B/C"/>
</dbReference>
<dbReference type="PANTHER" id="PTHR33516">
    <property type="entry name" value="LEXA REPRESSOR"/>
    <property type="match status" value="1"/>
</dbReference>
<evidence type="ECO:0000313" key="3">
    <source>
        <dbReference type="Proteomes" id="UP000095672"/>
    </source>
</evidence>
<dbReference type="EC" id="3.4.21.88" evidence="2"/>
<feature type="domain" description="Peptidase S24/S26A/S26B/S26C" evidence="1">
    <location>
        <begin position="120"/>
        <end position="208"/>
    </location>
</feature>
<reference evidence="3" key="1">
    <citation type="submission" date="2016-01" db="EMBL/GenBank/DDBJ databases">
        <title>Complete genome sequence of Microbulbifer sp. CCB-MM1, a halophile isolated from Matang Mangrove Forest, Perak.</title>
        <authorList>
            <person name="Moh T.H."/>
            <person name="Dinesh B."/>
            <person name="Lau N.-S."/>
            <person name="Go F."/>
            <person name="Alexander Chong S.-C."/>
        </authorList>
    </citation>
    <scope>NUCLEOTIDE SEQUENCE [LARGE SCALE GENOMIC DNA]</scope>
    <source>
        <strain evidence="3">CCB-MM1</strain>
    </source>
</reference>
<proteinExistence type="predicted"/>